<evidence type="ECO:0000256" key="1">
    <source>
        <dbReference type="ARBA" id="ARBA00004141"/>
    </source>
</evidence>
<name>A0A645B5T9_9ZZZZ</name>
<evidence type="ECO:0000259" key="8">
    <source>
        <dbReference type="Pfam" id="PF01545"/>
    </source>
</evidence>
<dbReference type="InterPro" id="IPR045316">
    <property type="entry name" value="Msc2-like"/>
</dbReference>
<evidence type="ECO:0000256" key="5">
    <source>
        <dbReference type="ARBA" id="ARBA00023065"/>
    </source>
</evidence>
<sequence length="93" mass="10329">MSDHYHDHAQMDGFHPSGRKIFWVAMLNATITASEVVGGFFSGSLSLLSDAVHNLSDIFAIALSYVANRMDNCPKDAKRTYEYKRAEILSAFA</sequence>
<reference evidence="9" key="1">
    <citation type="submission" date="2019-08" db="EMBL/GenBank/DDBJ databases">
        <authorList>
            <person name="Kucharzyk K."/>
            <person name="Murdoch R.W."/>
            <person name="Higgins S."/>
            <person name="Loffler F."/>
        </authorList>
    </citation>
    <scope>NUCLEOTIDE SEQUENCE</scope>
</reference>
<feature type="transmembrane region" description="Helical" evidence="7">
    <location>
        <begin position="21"/>
        <end position="45"/>
    </location>
</feature>
<keyword evidence="5" id="KW-0406">Ion transport</keyword>
<keyword evidence="3 7" id="KW-0812">Transmembrane</keyword>
<protein>
    <submittedName>
        <fullName evidence="9">Zinc transporter ZitB</fullName>
    </submittedName>
</protein>
<dbReference type="GO" id="GO:0005385">
    <property type="term" value="F:zinc ion transmembrane transporter activity"/>
    <property type="evidence" value="ECO:0007669"/>
    <property type="project" value="InterPro"/>
</dbReference>
<dbReference type="SUPFAM" id="SSF161111">
    <property type="entry name" value="Cation efflux protein transmembrane domain-like"/>
    <property type="match status" value="1"/>
</dbReference>
<evidence type="ECO:0000256" key="3">
    <source>
        <dbReference type="ARBA" id="ARBA00022692"/>
    </source>
</evidence>
<evidence type="ECO:0000256" key="4">
    <source>
        <dbReference type="ARBA" id="ARBA00022989"/>
    </source>
</evidence>
<organism evidence="9">
    <name type="scientific">bioreactor metagenome</name>
    <dbReference type="NCBI Taxonomy" id="1076179"/>
    <lineage>
        <taxon>unclassified sequences</taxon>
        <taxon>metagenomes</taxon>
        <taxon>ecological metagenomes</taxon>
    </lineage>
</organism>
<dbReference type="Pfam" id="PF01545">
    <property type="entry name" value="Cation_efflux"/>
    <property type="match status" value="1"/>
</dbReference>
<dbReference type="InterPro" id="IPR027469">
    <property type="entry name" value="Cation_efflux_TMD_sf"/>
</dbReference>
<keyword evidence="6 7" id="KW-0472">Membrane</keyword>
<dbReference type="PANTHER" id="PTHR45755:SF4">
    <property type="entry name" value="ZINC TRANSPORTER 7"/>
    <property type="match status" value="1"/>
</dbReference>
<accession>A0A645B5T9</accession>
<comment type="caution">
    <text evidence="9">The sequence shown here is derived from an EMBL/GenBank/DDBJ whole genome shotgun (WGS) entry which is preliminary data.</text>
</comment>
<dbReference type="EMBL" id="VSSQ01017563">
    <property type="protein sequence ID" value="MPM59981.1"/>
    <property type="molecule type" value="Genomic_DNA"/>
</dbReference>
<keyword evidence="4 7" id="KW-1133">Transmembrane helix</keyword>
<dbReference type="GO" id="GO:0005794">
    <property type="term" value="C:Golgi apparatus"/>
    <property type="evidence" value="ECO:0007669"/>
    <property type="project" value="TreeGrafter"/>
</dbReference>
<dbReference type="PANTHER" id="PTHR45755">
    <property type="match status" value="1"/>
</dbReference>
<dbReference type="GO" id="GO:0016020">
    <property type="term" value="C:membrane"/>
    <property type="evidence" value="ECO:0007669"/>
    <property type="project" value="UniProtKB-SubCell"/>
</dbReference>
<evidence type="ECO:0000256" key="7">
    <source>
        <dbReference type="SAM" id="Phobius"/>
    </source>
</evidence>
<comment type="subcellular location">
    <subcellularLocation>
        <location evidence="1">Membrane</location>
        <topology evidence="1">Multi-pass membrane protein</topology>
    </subcellularLocation>
</comment>
<keyword evidence="2" id="KW-0813">Transport</keyword>
<evidence type="ECO:0000256" key="2">
    <source>
        <dbReference type="ARBA" id="ARBA00022448"/>
    </source>
</evidence>
<gene>
    <name evidence="9" type="primary">zitB_8</name>
    <name evidence="9" type="ORF">SDC9_106827</name>
</gene>
<proteinExistence type="predicted"/>
<evidence type="ECO:0000313" key="9">
    <source>
        <dbReference type="EMBL" id="MPM59981.1"/>
    </source>
</evidence>
<dbReference type="InterPro" id="IPR058533">
    <property type="entry name" value="Cation_efflux_TM"/>
</dbReference>
<dbReference type="GO" id="GO:0006882">
    <property type="term" value="P:intracellular zinc ion homeostasis"/>
    <property type="evidence" value="ECO:0007669"/>
    <property type="project" value="InterPro"/>
</dbReference>
<feature type="domain" description="Cation efflux protein transmembrane" evidence="8">
    <location>
        <begin position="24"/>
        <end position="92"/>
    </location>
</feature>
<evidence type="ECO:0000256" key="6">
    <source>
        <dbReference type="ARBA" id="ARBA00023136"/>
    </source>
</evidence>
<dbReference type="Gene3D" id="1.20.1510.10">
    <property type="entry name" value="Cation efflux protein transmembrane domain"/>
    <property type="match status" value="1"/>
</dbReference>
<dbReference type="AlphaFoldDB" id="A0A645B5T9"/>